<dbReference type="SUPFAM" id="SSF55287">
    <property type="entry name" value="RPB5-like RNA polymerase subunit"/>
    <property type="match status" value="1"/>
</dbReference>
<dbReference type="GO" id="GO:0005736">
    <property type="term" value="C:RNA polymerase I complex"/>
    <property type="evidence" value="ECO:0007669"/>
    <property type="project" value="TreeGrafter"/>
</dbReference>
<dbReference type="FunFam" id="3.90.940.20:FF:000001">
    <property type="entry name" value="DNA-directed RNA polymerases I, II, and III subunit RPABC1"/>
    <property type="match status" value="1"/>
</dbReference>
<accession>A0AAD8TJU1</accession>
<name>A0AAD8TJU1_LOLMU</name>
<dbReference type="InterPro" id="IPR005571">
    <property type="entry name" value="RNA_pol_Rpb5_N"/>
</dbReference>
<keyword evidence="2" id="KW-0539">Nucleus</keyword>
<dbReference type="Pfam" id="PF01191">
    <property type="entry name" value="RNA_pol_Rpb5_C"/>
    <property type="match status" value="1"/>
</dbReference>
<evidence type="ECO:0000256" key="2">
    <source>
        <dbReference type="ARBA" id="ARBA00023242"/>
    </source>
</evidence>
<dbReference type="InterPro" id="IPR035913">
    <property type="entry name" value="RPB5-like_sf"/>
</dbReference>
<dbReference type="PANTHER" id="PTHR10535">
    <property type="entry name" value="DNA-DIRECTED RNA POLYMERASES I, II, AND III SUBUNIT RPABC1"/>
    <property type="match status" value="1"/>
</dbReference>
<comment type="similarity">
    <text evidence="3">Belongs to the archaeal Rpo5/eukaryotic RPB5 RNA polymerase subunit family.</text>
</comment>
<evidence type="ECO:0008006" key="8">
    <source>
        <dbReference type="Google" id="ProtNLM"/>
    </source>
</evidence>
<dbReference type="GO" id="GO:0005665">
    <property type="term" value="C:RNA polymerase II, core complex"/>
    <property type="evidence" value="ECO:0007669"/>
    <property type="project" value="TreeGrafter"/>
</dbReference>
<evidence type="ECO:0000259" key="5">
    <source>
        <dbReference type="Pfam" id="PF03871"/>
    </source>
</evidence>
<dbReference type="SUPFAM" id="SSF53036">
    <property type="entry name" value="Eukaryotic RPB5 N-terminal domain"/>
    <property type="match status" value="1"/>
</dbReference>
<dbReference type="InterPro" id="IPR000783">
    <property type="entry name" value="RNA_pol_subH/Rpb5_C"/>
</dbReference>
<dbReference type="GO" id="GO:0003899">
    <property type="term" value="F:DNA-directed RNA polymerase activity"/>
    <property type="evidence" value="ECO:0007669"/>
    <property type="project" value="InterPro"/>
</dbReference>
<dbReference type="Pfam" id="PF03871">
    <property type="entry name" value="RNA_pol_Rpb5_N"/>
    <property type="match status" value="1"/>
</dbReference>
<comment type="subcellular location">
    <subcellularLocation>
        <location evidence="1">Nucleus</location>
    </subcellularLocation>
</comment>
<dbReference type="NCBIfam" id="NF007129">
    <property type="entry name" value="PRK09570.1"/>
    <property type="match status" value="1"/>
</dbReference>
<organism evidence="6 7">
    <name type="scientific">Lolium multiflorum</name>
    <name type="common">Italian ryegrass</name>
    <name type="synonym">Lolium perenne subsp. multiflorum</name>
    <dbReference type="NCBI Taxonomy" id="4521"/>
    <lineage>
        <taxon>Eukaryota</taxon>
        <taxon>Viridiplantae</taxon>
        <taxon>Streptophyta</taxon>
        <taxon>Embryophyta</taxon>
        <taxon>Tracheophyta</taxon>
        <taxon>Spermatophyta</taxon>
        <taxon>Magnoliopsida</taxon>
        <taxon>Liliopsida</taxon>
        <taxon>Poales</taxon>
        <taxon>Poaceae</taxon>
        <taxon>BOP clade</taxon>
        <taxon>Pooideae</taxon>
        <taxon>Poodae</taxon>
        <taxon>Poeae</taxon>
        <taxon>Poeae Chloroplast Group 2 (Poeae type)</taxon>
        <taxon>Loliodinae</taxon>
        <taxon>Loliinae</taxon>
        <taxon>Lolium</taxon>
    </lineage>
</organism>
<dbReference type="EMBL" id="JAUUTY010000002">
    <property type="protein sequence ID" value="KAK1683935.1"/>
    <property type="molecule type" value="Genomic_DNA"/>
</dbReference>
<dbReference type="HAMAP" id="MF_00025">
    <property type="entry name" value="RNApol_Rpo5_RPB5"/>
    <property type="match status" value="1"/>
</dbReference>
<dbReference type="GO" id="GO:0005666">
    <property type="term" value="C:RNA polymerase III complex"/>
    <property type="evidence" value="ECO:0007669"/>
    <property type="project" value="TreeGrafter"/>
</dbReference>
<dbReference type="GO" id="GO:0006362">
    <property type="term" value="P:transcription elongation by RNA polymerase I"/>
    <property type="evidence" value="ECO:0007669"/>
    <property type="project" value="TreeGrafter"/>
</dbReference>
<protein>
    <recommendedName>
        <fullName evidence="8">DNA-directed RNA polymerases I, II, and III subunit RPABC1</fullName>
    </recommendedName>
</protein>
<dbReference type="GO" id="GO:0003677">
    <property type="term" value="F:DNA binding"/>
    <property type="evidence" value="ECO:0007669"/>
    <property type="project" value="InterPro"/>
</dbReference>
<dbReference type="GO" id="GO:0042797">
    <property type="term" value="P:tRNA transcription by RNA polymerase III"/>
    <property type="evidence" value="ECO:0007669"/>
    <property type="project" value="TreeGrafter"/>
</dbReference>
<evidence type="ECO:0000313" key="6">
    <source>
        <dbReference type="EMBL" id="KAK1683935.1"/>
    </source>
</evidence>
<dbReference type="GO" id="GO:0006366">
    <property type="term" value="P:transcription by RNA polymerase II"/>
    <property type="evidence" value="ECO:0007669"/>
    <property type="project" value="TreeGrafter"/>
</dbReference>
<keyword evidence="7" id="KW-1185">Reference proteome</keyword>
<evidence type="ECO:0000256" key="3">
    <source>
        <dbReference type="ARBA" id="ARBA00025765"/>
    </source>
</evidence>
<dbReference type="PANTHER" id="PTHR10535:SF11">
    <property type="entry name" value="GENOME ASSEMBLY, CHROMOSOME: II"/>
    <property type="match status" value="1"/>
</dbReference>
<comment type="caution">
    <text evidence="6">The sequence shown here is derived from an EMBL/GenBank/DDBJ whole genome shotgun (WGS) entry which is preliminary data.</text>
</comment>
<evidence type="ECO:0000313" key="7">
    <source>
        <dbReference type="Proteomes" id="UP001231189"/>
    </source>
</evidence>
<dbReference type="InterPro" id="IPR036710">
    <property type="entry name" value="RNA_pol_Rpb5_N_sf"/>
</dbReference>
<dbReference type="Gene3D" id="3.90.940.20">
    <property type="entry name" value="RPB5-like RNA polymerase subunit"/>
    <property type="match status" value="1"/>
</dbReference>
<gene>
    <name evidence="6" type="ORF">QYE76_044783</name>
</gene>
<dbReference type="Gene3D" id="3.40.1340.10">
    <property type="entry name" value="RNA polymerase, Rpb5, N-terminal domain"/>
    <property type="match status" value="1"/>
</dbReference>
<reference evidence="6" key="1">
    <citation type="submission" date="2023-07" db="EMBL/GenBank/DDBJ databases">
        <title>A chromosome-level genome assembly of Lolium multiflorum.</title>
        <authorList>
            <person name="Chen Y."/>
            <person name="Copetti D."/>
            <person name="Kolliker R."/>
            <person name="Studer B."/>
        </authorList>
    </citation>
    <scope>NUCLEOTIDE SEQUENCE</scope>
    <source>
        <strain evidence="6">02402/16</strain>
        <tissue evidence="6">Leaf</tissue>
    </source>
</reference>
<sequence>MASDGDWKRLFYVRRTVLQMLRDRGYLVADADIELTVAAFLERYGDPVSRDDFTIHCAKNEDPNDQVNVFFLDESKSGLGAVKTCVDKMKQGGVASGILVLQKALSGPARTEVLQSKKYRLEVFKESELLVNITEHHLVPKHELLSDEEKKELLEKYSAKEIQLPKIQIMDPVARYYGMKRGQVVKITRKSETAGEYVTYRYVI</sequence>
<dbReference type="Proteomes" id="UP001231189">
    <property type="component" value="Unassembled WGS sequence"/>
</dbReference>
<feature type="domain" description="RNA polymerase subunit H/Rpb5 C-terminal" evidence="4">
    <location>
        <begin position="131"/>
        <end position="203"/>
    </location>
</feature>
<feature type="domain" description="RNA polymerase Rpb5 N-terminal" evidence="5">
    <location>
        <begin position="7"/>
        <end position="89"/>
    </location>
</feature>
<dbReference type="AlphaFoldDB" id="A0AAD8TJU1"/>
<evidence type="ECO:0000259" key="4">
    <source>
        <dbReference type="Pfam" id="PF01191"/>
    </source>
</evidence>
<dbReference type="PIRSF" id="PIRSF000747">
    <property type="entry name" value="RPB5"/>
    <property type="match status" value="1"/>
</dbReference>
<dbReference type="FunFam" id="3.40.1340.10:FF:000001">
    <property type="entry name" value="DNA-directed RNA polymerases I, II, and III subunit RPABC1"/>
    <property type="match status" value="1"/>
</dbReference>
<evidence type="ECO:0000256" key="1">
    <source>
        <dbReference type="ARBA" id="ARBA00004123"/>
    </source>
</evidence>
<dbReference type="InterPro" id="IPR014381">
    <property type="entry name" value="Arch_Rpo5/euc_Rpb5"/>
</dbReference>
<proteinExistence type="inferred from homology"/>